<dbReference type="InterPro" id="IPR020830">
    <property type="entry name" value="GlycerAld_3-P_DH_AS"/>
</dbReference>
<dbReference type="PIRSF" id="PIRSF000149">
    <property type="entry name" value="GAP_DH"/>
    <property type="match status" value="1"/>
</dbReference>
<dbReference type="InterPro" id="IPR020829">
    <property type="entry name" value="GlycerAld_3-P_DH_cat"/>
</dbReference>
<dbReference type="SUPFAM" id="SSF55347">
    <property type="entry name" value="Glyceraldehyde-3-phosphate dehydrogenase-like, C-terminal domain"/>
    <property type="match status" value="1"/>
</dbReference>
<evidence type="ECO:0000256" key="8">
    <source>
        <dbReference type="RuleBase" id="RU361160"/>
    </source>
</evidence>
<name>A0A366IDG9_9FIRM</name>
<sequence>MAIKVAINGFGRIGRNVLRILEEQECEDFELVLINHSTDYELLAHLIQYDSLFGRFNGTIEIVQDGLIINGKKVYITGERNLDDVPWDQYDIDIVIESTGKFRDRESAQKHLAKGVKKVIITAPGKDEDITVVMGVNEDLYDPETHHIISNASCTTNCLAPFTKVLNDKFGIVKGLMTTIHSFTNDQRLLDGTHKDYRRARATTESIIPTSTGAAKAIGIVIPELKGLINGSSMRVPTSAVSLVDAVYELKTNTTVDEVNAALEEAANTYMNGILDFSNEPLVSVDYRKDSHSSIIDGLSTMMVGQNLVKIISWYDNEWGYSARVVDLTKLVARELAKSAEEATSFA</sequence>
<evidence type="ECO:0000256" key="1">
    <source>
        <dbReference type="ARBA" id="ARBA00007406"/>
    </source>
</evidence>
<dbReference type="InterPro" id="IPR020831">
    <property type="entry name" value="GlycerAld/Erythrose_P_DH"/>
</dbReference>
<keyword evidence="5" id="KW-0520">NAD</keyword>
<dbReference type="FunFam" id="3.30.360.10:FF:000002">
    <property type="entry name" value="Glyceraldehyde-3-phosphate dehydrogenase"/>
    <property type="match status" value="1"/>
</dbReference>
<dbReference type="Gene3D" id="3.30.360.10">
    <property type="entry name" value="Dihydrodipicolinate Reductase, domain 2"/>
    <property type="match status" value="1"/>
</dbReference>
<feature type="binding site" evidence="4">
    <location>
        <position position="184"/>
    </location>
    <ligand>
        <name>D-glyceraldehyde 3-phosphate</name>
        <dbReference type="ChEBI" id="CHEBI:59776"/>
    </ligand>
</feature>
<dbReference type="Proteomes" id="UP000253490">
    <property type="component" value="Unassembled WGS sequence"/>
</dbReference>
<evidence type="ECO:0000256" key="7">
    <source>
        <dbReference type="RuleBase" id="RU000397"/>
    </source>
</evidence>
<feature type="domain" description="Glyceraldehyde 3-phosphate dehydrogenase NAD(P) binding" evidence="9">
    <location>
        <begin position="3"/>
        <end position="154"/>
    </location>
</feature>
<evidence type="ECO:0000256" key="6">
    <source>
        <dbReference type="PIRSR" id="PIRSR000149-4"/>
    </source>
</evidence>
<feature type="binding site" evidence="5">
    <location>
        <position position="80"/>
    </location>
    <ligand>
        <name>NAD(+)</name>
        <dbReference type="ChEBI" id="CHEBI:57540"/>
    </ligand>
</feature>
<accession>A0A366IDG9</accession>
<dbReference type="EC" id="1.2.1.-" evidence="8"/>
<evidence type="ECO:0000313" key="10">
    <source>
        <dbReference type="EMBL" id="RBP69033.1"/>
    </source>
</evidence>
<feature type="binding site" evidence="4">
    <location>
        <position position="235"/>
    </location>
    <ligand>
        <name>D-glyceraldehyde 3-phosphate</name>
        <dbReference type="ChEBI" id="CHEBI:59776"/>
    </ligand>
</feature>
<feature type="active site" description="Nucleophile" evidence="3">
    <location>
        <position position="154"/>
    </location>
</feature>
<gene>
    <name evidence="10" type="ORF">DES36_102177</name>
</gene>
<dbReference type="GO" id="GO:0016620">
    <property type="term" value="F:oxidoreductase activity, acting on the aldehyde or oxo group of donors, NAD or NADP as acceptor"/>
    <property type="evidence" value="ECO:0007669"/>
    <property type="project" value="InterPro"/>
</dbReference>
<comment type="similarity">
    <text evidence="1 7">Belongs to the glyceraldehyde-3-phosphate dehydrogenase family.</text>
</comment>
<evidence type="ECO:0000256" key="5">
    <source>
        <dbReference type="PIRSR" id="PIRSR000149-3"/>
    </source>
</evidence>
<evidence type="ECO:0000256" key="3">
    <source>
        <dbReference type="PIRSR" id="PIRSR000149-1"/>
    </source>
</evidence>
<organism evidence="10 11">
    <name type="scientific">Alkalibaculum bacchi</name>
    <dbReference type="NCBI Taxonomy" id="645887"/>
    <lineage>
        <taxon>Bacteria</taxon>
        <taxon>Bacillati</taxon>
        <taxon>Bacillota</taxon>
        <taxon>Clostridia</taxon>
        <taxon>Eubacteriales</taxon>
        <taxon>Eubacteriaceae</taxon>
        <taxon>Alkalibaculum</taxon>
    </lineage>
</organism>
<keyword evidence="2 8" id="KW-0560">Oxidoreductase</keyword>
<dbReference type="PANTHER" id="PTHR43148">
    <property type="entry name" value="GLYCERALDEHYDE-3-PHOSPHATE DEHYDROGENASE 2"/>
    <property type="match status" value="1"/>
</dbReference>
<feature type="binding site" evidence="5">
    <location>
        <position position="317"/>
    </location>
    <ligand>
        <name>NAD(+)</name>
        <dbReference type="ChEBI" id="CHEBI:57540"/>
    </ligand>
</feature>
<feature type="binding site" evidence="4">
    <location>
        <begin position="153"/>
        <end position="155"/>
    </location>
    <ligand>
        <name>D-glyceraldehyde 3-phosphate</name>
        <dbReference type="ChEBI" id="CHEBI:59776"/>
    </ligand>
</feature>
<evidence type="ECO:0000256" key="4">
    <source>
        <dbReference type="PIRSR" id="PIRSR000149-2"/>
    </source>
</evidence>
<comment type="caution">
    <text evidence="10">The sequence shown here is derived from an EMBL/GenBank/DDBJ whole genome shotgun (WGS) entry which is preliminary data.</text>
</comment>
<dbReference type="PROSITE" id="PS00071">
    <property type="entry name" value="GAPDH"/>
    <property type="match status" value="1"/>
</dbReference>
<evidence type="ECO:0000259" key="9">
    <source>
        <dbReference type="SMART" id="SM00846"/>
    </source>
</evidence>
<feature type="site" description="Activates thiol group during catalysis" evidence="6">
    <location>
        <position position="181"/>
    </location>
</feature>
<protein>
    <recommendedName>
        <fullName evidence="8">Glyceraldehyde-3-phosphate dehydrogenase</fullName>
        <ecNumber evidence="8">1.2.1.-</ecNumber>
    </recommendedName>
</protein>
<dbReference type="GO" id="GO:0050661">
    <property type="term" value="F:NADP binding"/>
    <property type="evidence" value="ECO:0007669"/>
    <property type="project" value="InterPro"/>
</dbReference>
<dbReference type="CDD" id="cd05214">
    <property type="entry name" value="GAPDH_I_N"/>
    <property type="match status" value="1"/>
</dbReference>
<dbReference type="NCBIfam" id="TIGR01534">
    <property type="entry name" value="GAPDH-I"/>
    <property type="match status" value="1"/>
</dbReference>
<dbReference type="SMART" id="SM00846">
    <property type="entry name" value="Gp_dh_N"/>
    <property type="match status" value="1"/>
</dbReference>
<proteinExistence type="inferred from homology"/>
<dbReference type="InterPro" id="IPR036291">
    <property type="entry name" value="NAD(P)-bd_dom_sf"/>
</dbReference>
<dbReference type="EMBL" id="QNRX01000002">
    <property type="protein sequence ID" value="RBP69033.1"/>
    <property type="molecule type" value="Genomic_DNA"/>
</dbReference>
<keyword evidence="11" id="KW-1185">Reference proteome</keyword>
<dbReference type="RefSeq" id="WP_113919601.1">
    <property type="nucleotide sequence ID" value="NZ_QNRX01000002.1"/>
</dbReference>
<evidence type="ECO:0000256" key="2">
    <source>
        <dbReference type="ARBA" id="ARBA00023002"/>
    </source>
</evidence>
<dbReference type="PRINTS" id="PR00078">
    <property type="entry name" value="G3PDHDRGNASE"/>
</dbReference>
<feature type="binding site" evidence="5">
    <location>
        <begin position="12"/>
        <end position="13"/>
    </location>
    <ligand>
        <name>NAD(+)</name>
        <dbReference type="ChEBI" id="CHEBI:57540"/>
    </ligand>
</feature>
<evidence type="ECO:0000313" key="11">
    <source>
        <dbReference type="Proteomes" id="UP000253490"/>
    </source>
</evidence>
<keyword evidence="5" id="KW-0547">Nucleotide-binding</keyword>
<reference evidence="10 11" key="1">
    <citation type="submission" date="2018-06" db="EMBL/GenBank/DDBJ databases">
        <title>Genomic Encyclopedia of Type Strains, Phase IV (KMG-IV): sequencing the most valuable type-strain genomes for metagenomic binning, comparative biology and taxonomic classification.</title>
        <authorList>
            <person name="Goeker M."/>
        </authorList>
    </citation>
    <scope>NUCLEOTIDE SEQUENCE [LARGE SCALE GENOMIC DNA]</scope>
    <source>
        <strain evidence="10 11">DSM 22112</strain>
    </source>
</reference>
<dbReference type="Pfam" id="PF02800">
    <property type="entry name" value="Gp_dh_C"/>
    <property type="match status" value="1"/>
</dbReference>
<dbReference type="AlphaFoldDB" id="A0A366IDG9"/>
<dbReference type="CDD" id="cd18126">
    <property type="entry name" value="GAPDH_I_C"/>
    <property type="match status" value="1"/>
</dbReference>
<dbReference type="Pfam" id="PF00044">
    <property type="entry name" value="Gp_dh_N"/>
    <property type="match status" value="1"/>
</dbReference>
<feature type="binding site" evidence="5">
    <location>
        <position position="122"/>
    </location>
    <ligand>
        <name>NAD(+)</name>
        <dbReference type="ChEBI" id="CHEBI:57540"/>
    </ligand>
</feature>
<dbReference type="OrthoDB" id="9803304at2"/>
<dbReference type="GO" id="GO:0006006">
    <property type="term" value="P:glucose metabolic process"/>
    <property type="evidence" value="ECO:0007669"/>
    <property type="project" value="InterPro"/>
</dbReference>
<dbReference type="GO" id="GO:0051287">
    <property type="term" value="F:NAD binding"/>
    <property type="evidence" value="ECO:0007669"/>
    <property type="project" value="InterPro"/>
</dbReference>
<dbReference type="Gene3D" id="3.40.50.720">
    <property type="entry name" value="NAD(P)-binding Rossmann-like Domain"/>
    <property type="match status" value="1"/>
</dbReference>
<dbReference type="InterPro" id="IPR006424">
    <property type="entry name" value="Glyceraldehyde-3-P_DH_1"/>
</dbReference>
<dbReference type="InterPro" id="IPR020828">
    <property type="entry name" value="GlycerAld_3-P_DH_NAD(P)-bd"/>
</dbReference>
<feature type="binding site" evidence="4">
    <location>
        <begin position="212"/>
        <end position="213"/>
    </location>
    <ligand>
        <name>D-glyceraldehyde 3-phosphate</name>
        <dbReference type="ChEBI" id="CHEBI:59776"/>
    </ligand>
</feature>
<dbReference type="SUPFAM" id="SSF51735">
    <property type="entry name" value="NAD(P)-binding Rossmann-fold domains"/>
    <property type="match status" value="1"/>
</dbReference>
<dbReference type="FunFam" id="3.40.50.720:FF:000001">
    <property type="entry name" value="Glyceraldehyde-3-phosphate dehydrogenase"/>
    <property type="match status" value="1"/>
</dbReference>